<evidence type="ECO:0000313" key="6">
    <source>
        <dbReference type="Proteomes" id="UP000717696"/>
    </source>
</evidence>
<dbReference type="InterPro" id="IPR050987">
    <property type="entry name" value="AtrR-like"/>
</dbReference>
<dbReference type="GO" id="GO:0003677">
    <property type="term" value="F:DNA binding"/>
    <property type="evidence" value="ECO:0007669"/>
    <property type="project" value="InterPro"/>
</dbReference>
<dbReference type="AlphaFoldDB" id="A0A9P9FCZ3"/>
<dbReference type="InterPro" id="IPR007219">
    <property type="entry name" value="XnlR_reg_dom"/>
</dbReference>
<accession>A0A9P9FCZ3</accession>
<gene>
    <name evidence="5" type="ORF">B0J13DRAFT_465457</name>
</gene>
<dbReference type="Pfam" id="PF04082">
    <property type="entry name" value="Fungal_trans"/>
    <property type="match status" value="1"/>
</dbReference>
<dbReference type="Pfam" id="PF00172">
    <property type="entry name" value="Zn_clus"/>
    <property type="match status" value="1"/>
</dbReference>
<dbReference type="CDD" id="cd12148">
    <property type="entry name" value="fungal_TF_MHR"/>
    <property type="match status" value="1"/>
</dbReference>
<dbReference type="PANTHER" id="PTHR46910:SF25">
    <property type="entry name" value="ABC-TRANSPORTER-REGULATING TRANSCRIPTION FACTOR"/>
    <property type="match status" value="1"/>
</dbReference>
<dbReference type="CDD" id="cd00067">
    <property type="entry name" value="GAL4"/>
    <property type="match status" value="1"/>
</dbReference>
<evidence type="ECO:0000259" key="4">
    <source>
        <dbReference type="PROSITE" id="PS50048"/>
    </source>
</evidence>
<dbReference type="Gene3D" id="4.10.240.10">
    <property type="entry name" value="Zn(2)-C6 fungal-type DNA-binding domain"/>
    <property type="match status" value="1"/>
</dbReference>
<dbReference type="GO" id="GO:0006351">
    <property type="term" value="P:DNA-templated transcription"/>
    <property type="evidence" value="ECO:0007669"/>
    <property type="project" value="InterPro"/>
</dbReference>
<reference evidence="5" key="1">
    <citation type="journal article" date="2021" name="Nat. Commun.">
        <title>Genetic determinants of endophytism in the Arabidopsis root mycobiome.</title>
        <authorList>
            <person name="Mesny F."/>
            <person name="Miyauchi S."/>
            <person name="Thiergart T."/>
            <person name="Pickel B."/>
            <person name="Atanasova L."/>
            <person name="Karlsson M."/>
            <person name="Huettel B."/>
            <person name="Barry K.W."/>
            <person name="Haridas S."/>
            <person name="Chen C."/>
            <person name="Bauer D."/>
            <person name="Andreopoulos W."/>
            <person name="Pangilinan J."/>
            <person name="LaButti K."/>
            <person name="Riley R."/>
            <person name="Lipzen A."/>
            <person name="Clum A."/>
            <person name="Drula E."/>
            <person name="Henrissat B."/>
            <person name="Kohler A."/>
            <person name="Grigoriev I.V."/>
            <person name="Martin F.M."/>
            <person name="Hacquard S."/>
        </authorList>
    </citation>
    <scope>NUCLEOTIDE SEQUENCE</scope>
    <source>
        <strain evidence="5">MPI-CAGE-AT-0021</strain>
    </source>
</reference>
<dbReference type="GO" id="GO:0000981">
    <property type="term" value="F:DNA-binding transcription factor activity, RNA polymerase II-specific"/>
    <property type="evidence" value="ECO:0007669"/>
    <property type="project" value="InterPro"/>
</dbReference>
<keyword evidence="6" id="KW-1185">Reference proteome</keyword>
<feature type="domain" description="Zn(2)-C6 fungal-type" evidence="4">
    <location>
        <begin position="12"/>
        <end position="42"/>
    </location>
</feature>
<dbReference type="EMBL" id="JAGMUU010000002">
    <property type="protein sequence ID" value="KAH7159477.1"/>
    <property type="molecule type" value="Genomic_DNA"/>
</dbReference>
<dbReference type="SUPFAM" id="SSF57701">
    <property type="entry name" value="Zn2/Cys6 DNA-binding domain"/>
    <property type="match status" value="1"/>
</dbReference>
<dbReference type="PROSITE" id="PS50048">
    <property type="entry name" value="ZN2_CY6_FUNGAL_2"/>
    <property type="match status" value="1"/>
</dbReference>
<dbReference type="PANTHER" id="PTHR46910">
    <property type="entry name" value="TRANSCRIPTION FACTOR PDR1"/>
    <property type="match status" value="1"/>
</dbReference>
<feature type="region of interest" description="Disordered" evidence="3">
    <location>
        <begin position="47"/>
        <end position="69"/>
    </location>
</feature>
<keyword evidence="2" id="KW-0539">Nucleus</keyword>
<evidence type="ECO:0000313" key="5">
    <source>
        <dbReference type="EMBL" id="KAH7159477.1"/>
    </source>
</evidence>
<dbReference type="GO" id="GO:0008270">
    <property type="term" value="F:zinc ion binding"/>
    <property type="evidence" value="ECO:0007669"/>
    <property type="project" value="InterPro"/>
</dbReference>
<dbReference type="OrthoDB" id="2123952at2759"/>
<dbReference type="SMART" id="SM00066">
    <property type="entry name" value="GAL4"/>
    <property type="match status" value="1"/>
</dbReference>
<dbReference type="SMART" id="SM00906">
    <property type="entry name" value="Fungal_trans"/>
    <property type="match status" value="1"/>
</dbReference>
<keyword evidence="1" id="KW-0479">Metal-binding</keyword>
<organism evidence="5 6">
    <name type="scientific">Dactylonectria estremocensis</name>
    <dbReference type="NCBI Taxonomy" id="1079267"/>
    <lineage>
        <taxon>Eukaryota</taxon>
        <taxon>Fungi</taxon>
        <taxon>Dikarya</taxon>
        <taxon>Ascomycota</taxon>
        <taxon>Pezizomycotina</taxon>
        <taxon>Sordariomycetes</taxon>
        <taxon>Hypocreomycetidae</taxon>
        <taxon>Hypocreales</taxon>
        <taxon>Nectriaceae</taxon>
        <taxon>Dactylonectria</taxon>
    </lineage>
</organism>
<comment type="caution">
    <text evidence="5">The sequence shown here is derived from an EMBL/GenBank/DDBJ whole genome shotgun (WGS) entry which is preliminary data.</text>
</comment>
<evidence type="ECO:0000256" key="3">
    <source>
        <dbReference type="SAM" id="MobiDB-lite"/>
    </source>
</evidence>
<name>A0A9P9FCZ3_9HYPO</name>
<dbReference type="InterPro" id="IPR036864">
    <property type="entry name" value="Zn2-C6_fun-type_DNA-bd_sf"/>
</dbReference>
<evidence type="ECO:0000256" key="1">
    <source>
        <dbReference type="ARBA" id="ARBA00022723"/>
    </source>
</evidence>
<proteinExistence type="predicted"/>
<dbReference type="Proteomes" id="UP000717696">
    <property type="component" value="Unassembled WGS sequence"/>
</dbReference>
<dbReference type="InterPro" id="IPR001138">
    <property type="entry name" value="Zn2Cys6_DnaBD"/>
</dbReference>
<evidence type="ECO:0000256" key="2">
    <source>
        <dbReference type="ARBA" id="ARBA00023242"/>
    </source>
</evidence>
<sequence length="662" mass="73684">MEDTLQIWTRKACDVCYTKKIKCNRAHPSCSNCQLYGTQCKTSLVRRRATPQRAKTPNRAKSNGEPVPGITGALDTRVASLEEQLWQLNQETQPRSHDDGWQHAAVTASGSSVSISNSDWGLGNVSGTGTDSPTTLPMLPSLDEIIPTVEQFFEQINPFIPLFDKACYFRMLMDWYTALPSGVAPSCPNGNKTGSPRAIFAAINVVLALSPQMPHASQQETPLTREDPKVEKCMRNIEHVLSHLISGDEELLNLQVLLGLILLRLGCKDPQPATILIGSAVQLCQRLFLSDPGENEKHPTESRLQRERVFWVTYVLDKDISLRYHTAPLLSKADIEIEMPNDQPTSQARIYLGMSQDAVIFDCFKSRIQLATIQGQVYERIYSNSATPQKLTPGERRECMFELDARLESWRQSIPDALQVDNLVASLYPDEMGPETTGSTAAILTHMTELFFTYMSCLIRIHGVWSHDAEWLNCMGSFQRQAVHDCAMPRSRCGTQLPPLPKQWDKCVKAGRDCLRLAHGSAFSSSNKWSTACTYVSSLIIVLASLFDCDDPDQLDGDQALARQGLVALGKLREASSYQPLHQLHSVVLGLHDRATQDATMKMMIPTRAVAGPGLMRMRDEEVIVAEGAKTPILQGFSLDEWNFSDDMIQMTHDLDDATEGV</sequence>
<protein>
    <submittedName>
        <fullName evidence="5">Fungal-specific transcription factor domain-containing protein</fullName>
    </submittedName>
</protein>